<evidence type="ECO:0008006" key="12">
    <source>
        <dbReference type="Google" id="ProtNLM"/>
    </source>
</evidence>
<feature type="compositionally biased region" description="Low complexity" evidence="9">
    <location>
        <begin position="368"/>
        <end position="386"/>
    </location>
</feature>
<evidence type="ECO:0000313" key="10">
    <source>
        <dbReference type="EMBL" id="EDO39676.1"/>
    </source>
</evidence>
<comment type="similarity">
    <text evidence="8">Belongs to the CDP-alcohol phosphatidyltransferase class-I family.</text>
</comment>
<evidence type="ECO:0000256" key="1">
    <source>
        <dbReference type="ARBA" id="ARBA00004141"/>
    </source>
</evidence>
<dbReference type="GO" id="GO:0008654">
    <property type="term" value="P:phospholipid biosynthetic process"/>
    <property type="evidence" value="ECO:0007669"/>
    <property type="project" value="InterPro"/>
</dbReference>
<gene>
    <name evidence="10" type="ORF">NEMVEDRAFT_v1g243722</name>
</gene>
<evidence type="ECO:0000313" key="11">
    <source>
        <dbReference type="Proteomes" id="UP000001593"/>
    </source>
</evidence>
<feature type="compositionally biased region" description="Low complexity" evidence="9">
    <location>
        <begin position="410"/>
        <end position="419"/>
    </location>
</feature>
<dbReference type="KEGG" id="nve:5511306"/>
<feature type="region of interest" description="Disordered" evidence="9">
    <location>
        <begin position="209"/>
        <end position="452"/>
    </location>
</feature>
<dbReference type="GO" id="GO:0016780">
    <property type="term" value="F:phosphotransferase activity, for other substituted phosphate groups"/>
    <property type="evidence" value="ECO:0007669"/>
    <property type="project" value="InterPro"/>
</dbReference>
<keyword evidence="5" id="KW-0443">Lipid metabolism</keyword>
<dbReference type="Proteomes" id="UP000001593">
    <property type="component" value="Unassembled WGS sequence"/>
</dbReference>
<proteinExistence type="inferred from homology"/>
<dbReference type="STRING" id="45351.A7S9B7"/>
<evidence type="ECO:0000256" key="3">
    <source>
        <dbReference type="ARBA" id="ARBA00022692"/>
    </source>
</evidence>
<keyword evidence="2 8" id="KW-0808">Transferase</keyword>
<evidence type="ECO:0000256" key="7">
    <source>
        <dbReference type="ARBA" id="ARBA00023264"/>
    </source>
</evidence>
<dbReference type="PANTHER" id="PTHR15362:SF13">
    <property type="entry name" value="SI:CH1073-145M9.1"/>
    <property type="match status" value="1"/>
</dbReference>
<comment type="subcellular location">
    <subcellularLocation>
        <location evidence="1">Membrane</location>
        <topology evidence="1">Multi-pass membrane protein</topology>
    </subcellularLocation>
</comment>
<dbReference type="PROSITE" id="PS00379">
    <property type="entry name" value="CDP_ALCOHOL_P_TRANSF"/>
    <property type="match status" value="1"/>
</dbReference>
<dbReference type="InterPro" id="IPR043130">
    <property type="entry name" value="CDP-OH_PTrfase_TM_dom"/>
</dbReference>
<dbReference type="HOGENOM" id="CLU_605955_0_0_1"/>
<reference evidence="10 11" key="1">
    <citation type="journal article" date="2007" name="Science">
        <title>Sea anemone genome reveals ancestral eumetazoan gene repertoire and genomic organization.</title>
        <authorList>
            <person name="Putnam N.H."/>
            <person name="Srivastava M."/>
            <person name="Hellsten U."/>
            <person name="Dirks B."/>
            <person name="Chapman J."/>
            <person name="Salamov A."/>
            <person name="Terry A."/>
            <person name="Shapiro H."/>
            <person name="Lindquist E."/>
            <person name="Kapitonov V.V."/>
            <person name="Jurka J."/>
            <person name="Genikhovich G."/>
            <person name="Grigoriev I.V."/>
            <person name="Lucas S.M."/>
            <person name="Steele R.E."/>
            <person name="Finnerty J.R."/>
            <person name="Technau U."/>
            <person name="Martindale M.Q."/>
            <person name="Rokhsar D.S."/>
        </authorList>
    </citation>
    <scope>NUCLEOTIDE SEQUENCE [LARGE SCALE GENOMIC DNA]</scope>
    <source>
        <strain evidence="11">CH2 X CH6</strain>
    </source>
</reference>
<evidence type="ECO:0000256" key="5">
    <source>
        <dbReference type="ARBA" id="ARBA00023098"/>
    </source>
</evidence>
<evidence type="ECO:0000256" key="8">
    <source>
        <dbReference type="RuleBase" id="RU003750"/>
    </source>
</evidence>
<dbReference type="InterPro" id="IPR048254">
    <property type="entry name" value="CDP_ALCOHOL_P_TRANSF_CS"/>
</dbReference>
<name>A7S9B7_NEMVE</name>
<dbReference type="GO" id="GO:0016020">
    <property type="term" value="C:membrane"/>
    <property type="evidence" value="ECO:0007669"/>
    <property type="project" value="UniProtKB-SubCell"/>
</dbReference>
<feature type="compositionally biased region" description="Polar residues" evidence="9">
    <location>
        <begin position="242"/>
        <end position="263"/>
    </location>
</feature>
<evidence type="ECO:0000256" key="2">
    <source>
        <dbReference type="ARBA" id="ARBA00022679"/>
    </source>
</evidence>
<evidence type="ECO:0000256" key="9">
    <source>
        <dbReference type="SAM" id="MobiDB-lite"/>
    </source>
</evidence>
<keyword evidence="6" id="KW-0472">Membrane</keyword>
<dbReference type="eggNOG" id="KOG3240">
    <property type="taxonomic scope" value="Eukaryota"/>
</dbReference>
<keyword evidence="7" id="KW-1208">Phospholipid metabolism</keyword>
<dbReference type="InParanoid" id="A7S9B7"/>
<organism evidence="10 11">
    <name type="scientific">Nematostella vectensis</name>
    <name type="common">Starlet sea anemone</name>
    <dbReference type="NCBI Taxonomy" id="45351"/>
    <lineage>
        <taxon>Eukaryota</taxon>
        <taxon>Metazoa</taxon>
        <taxon>Cnidaria</taxon>
        <taxon>Anthozoa</taxon>
        <taxon>Hexacorallia</taxon>
        <taxon>Actiniaria</taxon>
        <taxon>Edwardsiidae</taxon>
        <taxon>Nematostella</taxon>
    </lineage>
</organism>
<keyword evidence="3" id="KW-0812">Transmembrane</keyword>
<dbReference type="eggNOG" id="KOG4475">
    <property type="taxonomic scope" value="Eukaryota"/>
</dbReference>
<keyword evidence="4" id="KW-1133">Transmembrane helix</keyword>
<dbReference type="AlphaFoldDB" id="A7S9B7"/>
<dbReference type="InterPro" id="IPR000462">
    <property type="entry name" value="CDP-OH_P_trans"/>
</dbReference>
<dbReference type="Gene3D" id="1.20.120.1760">
    <property type="match status" value="1"/>
</dbReference>
<feature type="compositionally biased region" description="Low complexity" evidence="9">
    <location>
        <begin position="274"/>
        <end position="326"/>
    </location>
</feature>
<protein>
    <recommendedName>
        <fullName evidence="12">CDP-diacylglycerol--inositol 3-phosphatidyltransferase</fullName>
    </recommendedName>
</protein>
<evidence type="ECO:0000256" key="4">
    <source>
        <dbReference type="ARBA" id="ARBA00022989"/>
    </source>
</evidence>
<dbReference type="EMBL" id="DS469603">
    <property type="protein sequence ID" value="EDO39676.1"/>
    <property type="molecule type" value="Genomic_DNA"/>
</dbReference>
<sequence>MSQGNVFLFYPNIVGYFRLAFLVLAWVNIDCCPLTFLLYYGISAILDGVDGYVARSFNQTSAFGAWLDVLIDNVGRTMLWCYVSKSGWLVSCLEWLVFVCTHSLGPSWKNTSRTPQPLWVQAVMANGFKTAIGTYAITGLHVLPLWLYVKVQLTVPKVRVCLQTCISLILMGGRFLCMCVELWFVYDHICCLGDLQKPIQQEQQSQPEHRSCSPCLSTEPHHTPLSPSRVETHSHKEGVQLPIQQYQPIQTRRRSQSPGQTYATKRGRSHSPRRVPVSPRQRSNSPRRVPVSPRQRSNSPRRVPVSPRQRSNSPRRVPVSPRQRPNLPRRVPLSSRQQSNSPRRVPLSPRQQSRPVVRGRRYSQSPNRAPVSQRQRSQSPQRVQASPRRRSQSPDHVSPRRKSQTPNRASTSTRQQSRSPNRASTSSRRQSKSPNRDPVSSAIPLPSRAIET</sequence>
<dbReference type="OrthoDB" id="10251079at2759"/>
<evidence type="ECO:0000256" key="6">
    <source>
        <dbReference type="ARBA" id="ARBA00023136"/>
    </source>
</evidence>
<dbReference type="PANTHER" id="PTHR15362">
    <property type="entry name" value="PHOSPHATIDYLINOSITOL SYNTHASE"/>
    <property type="match status" value="1"/>
</dbReference>
<accession>A7S9B7</accession>
<dbReference type="Pfam" id="PF01066">
    <property type="entry name" value="CDP-OH_P_transf"/>
    <property type="match status" value="1"/>
</dbReference>
<keyword evidence="11" id="KW-1185">Reference proteome</keyword>